<reference evidence="3" key="1">
    <citation type="submission" date="2023-07" db="EMBL/GenBank/DDBJ databases">
        <authorList>
            <consortium name="AG Swart"/>
            <person name="Singh M."/>
            <person name="Singh A."/>
            <person name="Seah K."/>
            <person name="Emmerich C."/>
        </authorList>
    </citation>
    <scope>NUCLEOTIDE SEQUENCE</scope>
    <source>
        <strain evidence="3">DP1</strain>
    </source>
</reference>
<feature type="compositionally biased region" description="Low complexity" evidence="2">
    <location>
        <begin position="212"/>
        <end position="224"/>
    </location>
</feature>
<sequence>MDYKENYKNSSKKERSYYPNSRTAYGTSVNEKQRSDSKADRFLKDAITRKTRKCRRLSDYSNLSKQKYKTNYNSSHASQTSESAYCGNDSRRHLWDSSFISEGDSSLEQLQKQQKELEKMQNIIKLKMSSLNTEIKARASREHRRLGIKPRNALNNTMMCREIPQEIPPAPEKLQDLTMPISEYVTQTMPQSMTNSMIQTSHTKFTEEESVPLESSKRPSSSVSKSRRSRMDRYNDKSQERLHYGSLYNKGMLSSFHSTLNGNSNLKSLAKPVRSKFLANSRSNVCSKVRPENPILEEGTLQITKSLQVEKAAGLISEKTLKALKRIRPIQSSIQVIREFVKILKFYNPKLKSLNEEDTWMRLCFSIIHNSNIVLREIKLLSMKCTTYSQIPKVLEIFSKKILGKKSKNVPSCSTNFQKECQPFIRLVQTLINYYKTHRCVVESRSNQSLARSARSSVTRNLPCSAYKTAKDKKRDKITITLDSEDQQQTIQRRRARNLKNSMSKTPMPTSANKADASASYVHGRHDGMHKSFREGTCIGKENSTSPQKFNITPKMPQKMEMSKSWVTMKPFKLDTPKNNTRVVLSPNKSQRMPSSVQKNLSSRLSRPLLNPLNLDILNISENENEDEEATDENCNTQKVPENTIQKIARRHLASKQDGRSRDICTKPDFNQEELSFGTSNPTDENIFLSDRGEVDPTPRKDVLTQEALPEKPSQKHMDYCEGNMFEQNHTEISDEEHPRELTESFINLDTQTGQAEIYQDQASFEETPQVCADKDFALLRSPTDKRMINLSNNNEPVNISEMLSRSFMCDTPKELNLTLSAVKTGGEKAIDCKEIDFNPNNRLNITTNFDKYTPIKPAKKLAQKAFQERQRRVLEAMEKEYLKIEALKARRTSASAIQ</sequence>
<evidence type="ECO:0000313" key="3">
    <source>
        <dbReference type="EMBL" id="CAI2382231.1"/>
    </source>
</evidence>
<feature type="compositionally biased region" description="Basic and acidic residues" evidence="2">
    <location>
        <begin position="1"/>
        <end position="16"/>
    </location>
</feature>
<dbReference type="AlphaFoldDB" id="A0AAD1Y0V3"/>
<dbReference type="Proteomes" id="UP001295684">
    <property type="component" value="Unassembled WGS sequence"/>
</dbReference>
<gene>
    <name evidence="3" type="ORF">ECRASSUSDP1_LOCUS23701</name>
</gene>
<accession>A0AAD1Y0V3</accession>
<proteinExistence type="predicted"/>
<feature type="coiled-coil region" evidence="1">
    <location>
        <begin position="100"/>
        <end position="127"/>
    </location>
</feature>
<feature type="region of interest" description="Disordered" evidence="2">
    <location>
        <begin position="486"/>
        <end position="516"/>
    </location>
</feature>
<evidence type="ECO:0000256" key="1">
    <source>
        <dbReference type="SAM" id="Coils"/>
    </source>
</evidence>
<feature type="region of interest" description="Disordered" evidence="2">
    <location>
        <begin position="672"/>
        <end position="699"/>
    </location>
</feature>
<feature type="compositionally biased region" description="Basic and acidic residues" evidence="2">
    <location>
        <begin position="31"/>
        <end position="42"/>
    </location>
</feature>
<feature type="compositionally biased region" description="Polar residues" evidence="2">
    <location>
        <begin position="18"/>
        <end position="30"/>
    </location>
</feature>
<keyword evidence="1" id="KW-0175">Coiled coil</keyword>
<protein>
    <submittedName>
        <fullName evidence="3">Uncharacterized protein</fullName>
    </submittedName>
</protein>
<feature type="region of interest" description="Disordered" evidence="2">
    <location>
        <begin position="197"/>
        <end position="241"/>
    </location>
</feature>
<keyword evidence="4" id="KW-1185">Reference proteome</keyword>
<comment type="caution">
    <text evidence="3">The sequence shown here is derived from an EMBL/GenBank/DDBJ whole genome shotgun (WGS) entry which is preliminary data.</text>
</comment>
<evidence type="ECO:0000256" key="2">
    <source>
        <dbReference type="SAM" id="MobiDB-lite"/>
    </source>
</evidence>
<feature type="region of interest" description="Disordered" evidence="2">
    <location>
        <begin position="1"/>
        <end position="42"/>
    </location>
</feature>
<organism evidence="3 4">
    <name type="scientific">Euplotes crassus</name>
    <dbReference type="NCBI Taxonomy" id="5936"/>
    <lineage>
        <taxon>Eukaryota</taxon>
        <taxon>Sar</taxon>
        <taxon>Alveolata</taxon>
        <taxon>Ciliophora</taxon>
        <taxon>Intramacronucleata</taxon>
        <taxon>Spirotrichea</taxon>
        <taxon>Hypotrichia</taxon>
        <taxon>Euplotida</taxon>
        <taxon>Euplotidae</taxon>
        <taxon>Moneuplotes</taxon>
    </lineage>
</organism>
<dbReference type="EMBL" id="CAMPGE010024386">
    <property type="protein sequence ID" value="CAI2382231.1"/>
    <property type="molecule type" value="Genomic_DNA"/>
</dbReference>
<evidence type="ECO:0000313" key="4">
    <source>
        <dbReference type="Proteomes" id="UP001295684"/>
    </source>
</evidence>
<feature type="compositionally biased region" description="Polar residues" evidence="2">
    <location>
        <begin position="673"/>
        <end position="684"/>
    </location>
</feature>
<feature type="compositionally biased region" description="Basic and acidic residues" evidence="2">
    <location>
        <begin position="229"/>
        <end position="241"/>
    </location>
</feature>
<name>A0AAD1Y0V3_EUPCR</name>
<feature type="compositionally biased region" description="Polar residues" evidence="2">
    <location>
        <begin position="499"/>
        <end position="513"/>
    </location>
</feature>